<name>A0A255YX38_9PROT</name>
<dbReference type="CDD" id="cd00093">
    <property type="entry name" value="HTH_XRE"/>
    <property type="match status" value="1"/>
</dbReference>
<dbReference type="AlphaFoldDB" id="A0A255YX38"/>
<evidence type="ECO:0000256" key="1">
    <source>
        <dbReference type="SAM" id="MobiDB-lite"/>
    </source>
</evidence>
<dbReference type="InterPro" id="IPR010982">
    <property type="entry name" value="Lambda_DNA-bd_dom_sf"/>
</dbReference>
<accession>A0A255YX38</accession>
<dbReference type="RefSeq" id="WP_094457231.1">
    <property type="nucleotide sequence ID" value="NZ_NOXU01000030.1"/>
</dbReference>
<gene>
    <name evidence="3" type="ORF">CHU95_13555</name>
</gene>
<dbReference type="Gene3D" id="1.10.260.40">
    <property type="entry name" value="lambda repressor-like DNA-binding domains"/>
    <property type="match status" value="1"/>
</dbReference>
<protein>
    <recommendedName>
        <fullName evidence="2">HTH cro/C1-type domain-containing protein</fullName>
    </recommendedName>
</protein>
<proteinExistence type="predicted"/>
<dbReference type="GO" id="GO:0003677">
    <property type="term" value="F:DNA binding"/>
    <property type="evidence" value="ECO:0007669"/>
    <property type="project" value="InterPro"/>
</dbReference>
<dbReference type="SMART" id="SM00530">
    <property type="entry name" value="HTH_XRE"/>
    <property type="match status" value="1"/>
</dbReference>
<dbReference type="InterPro" id="IPR039554">
    <property type="entry name" value="HigA2-like_HTH"/>
</dbReference>
<sequence length="111" mass="12445">MRSLRSPRLSEKVKVGDQNPDGRHGPDPESHLLKAQLVARFAFVLKDQSLTQADAAQRMGVSQPDIFRLLRGQFRDISVERLRMLVRLGCTVDIPIRPTPDVPPTAPIPVR</sequence>
<evidence type="ECO:0000259" key="2">
    <source>
        <dbReference type="SMART" id="SM00530"/>
    </source>
</evidence>
<keyword evidence="4" id="KW-1185">Reference proteome</keyword>
<evidence type="ECO:0000313" key="4">
    <source>
        <dbReference type="Proteomes" id="UP000216998"/>
    </source>
</evidence>
<organism evidence="3 4">
    <name type="scientific">Niveispirillum lacus</name>
    <dbReference type="NCBI Taxonomy" id="1981099"/>
    <lineage>
        <taxon>Bacteria</taxon>
        <taxon>Pseudomonadati</taxon>
        <taxon>Pseudomonadota</taxon>
        <taxon>Alphaproteobacteria</taxon>
        <taxon>Rhodospirillales</taxon>
        <taxon>Azospirillaceae</taxon>
        <taxon>Niveispirillum</taxon>
    </lineage>
</organism>
<comment type="caution">
    <text evidence="3">The sequence shown here is derived from an EMBL/GenBank/DDBJ whole genome shotgun (WGS) entry which is preliminary data.</text>
</comment>
<dbReference type="SUPFAM" id="SSF47413">
    <property type="entry name" value="lambda repressor-like DNA-binding domains"/>
    <property type="match status" value="1"/>
</dbReference>
<reference evidence="3 4" key="1">
    <citation type="submission" date="2017-07" db="EMBL/GenBank/DDBJ databases">
        <title>Niveispirillum cyanobacteriorum sp. nov., isolated from cyanobacterial aggregates in a eutrophic lake.</title>
        <authorList>
            <person name="Cai H."/>
        </authorList>
    </citation>
    <scope>NUCLEOTIDE SEQUENCE [LARGE SCALE GENOMIC DNA]</scope>
    <source>
        <strain evidence="4">TH1-14</strain>
    </source>
</reference>
<dbReference type="Proteomes" id="UP000216998">
    <property type="component" value="Unassembled WGS sequence"/>
</dbReference>
<evidence type="ECO:0000313" key="3">
    <source>
        <dbReference type="EMBL" id="OYQ33796.1"/>
    </source>
</evidence>
<dbReference type="EMBL" id="NOXU01000030">
    <property type="protein sequence ID" value="OYQ33796.1"/>
    <property type="molecule type" value="Genomic_DNA"/>
</dbReference>
<feature type="compositionally biased region" description="Basic and acidic residues" evidence="1">
    <location>
        <begin position="8"/>
        <end position="29"/>
    </location>
</feature>
<dbReference type="InterPro" id="IPR001387">
    <property type="entry name" value="Cro/C1-type_HTH"/>
</dbReference>
<feature type="domain" description="HTH cro/C1-type" evidence="2">
    <location>
        <begin position="40"/>
        <end position="95"/>
    </location>
</feature>
<dbReference type="OrthoDB" id="9795596at2"/>
<dbReference type="Pfam" id="PF13744">
    <property type="entry name" value="HTH_37"/>
    <property type="match status" value="1"/>
</dbReference>
<feature type="region of interest" description="Disordered" evidence="1">
    <location>
        <begin position="1"/>
        <end position="29"/>
    </location>
</feature>